<gene>
    <name evidence="1" type="ORF">HYN43_003910</name>
</gene>
<dbReference type="SUPFAM" id="SSF109604">
    <property type="entry name" value="HD-domain/PDEase-like"/>
    <property type="match status" value="1"/>
</dbReference>
<dbReference type="InterPro" id="IPR003607">
    <property type="entry name" value="HD/PDEase_dom"/>
</dbReference>
<accession>A0A494VI49</accession>
<protein>
    <recommendedName>
        <fullName evidence="3">HD domain-containing protein</fullName>
    </recommendedName>
</protein>
<dbReference type="KEGG" id="muh:HYN43_003910"/>
<organism evidence="1 2">
    <name type="scientific">Mucilaginibacter celer</name>
    <dbReference type="NCBI Taxonomy" id="2305508"/>
    <lineage>
        <taxon>Bacteria</taxon>
        <taxon>Pseudomonadati</taxon>
        <taxon>Bacteroidota</taxon>
        <taxon>Sphingobacteriia</taxon>
        <taxon>Sphingobacteriales</taxon>
        <taxon>Sphingobacteriaceae</taxon>
        <taxon>Mucilaginibacter</taxon>
    </lineage>
</organism>
<dbReference type="Proteomes" id="UP000270046">
    <property type="component" value="Chromosome"/>
</dbReference>
<sequence>MPAINIVQKVAAYVSMLMKKQLPATMYFHNLRHTQYVVNAAIEIAKNSGLNRDQTTIVKVAAWFHDTGYLYHYTGHEDTSLVIAGTFLMQHHYGDEFIQQVWDCIAATKMPQSPKNTTQQVICDADMRHFADENYKDFAHCLKQEWAVHLDKRYTEAEWQDINLHLLQHHQYFTDYGKTVLQPLKQKNISLMQTLA</sequence>
<dbReference type="Gene3D" id="1.10.3210.10">
    <property type="entry name" value="Hypothetical protein af1432"/>
    <property type="match status" value="1"/>
</dbReference>
<evidence type="ECO:0000313" key="2">
    <source>
        <dbReference type="Proteomes" id="UP000270046"/>
    </source>
</evidence>
<reference evidence="1 2" key="1">
    <citation type="submission" date="2018-10" db="EMBL/GenBank/DDBJ databases">
        <title>Genome sequencing of Mucilaginibacter sp. HYN0043.</title>
        <authorList>
            <person name="Kim M."/>
            <person name="Yi H."/>
        </authorList>
    </citation>
    <scope>NUCLEOTIDE SEQUENCE [LARGE SCALE GENOMIC DNA]</scope>
    <source>
        <strain evidence="1 2">HYN0043</strain>
    </source>
</reference>
<dbReference type="OrthoDB" id="5728337at2"/>
<proteinExistence type="predicted"/>
<dbReference type="CDD" id="cd00077">
    <property type="entry name" value="HDc"/>
    <property type="match status" value="1"/>
</dbReference>
<dbReference type="AlphaFoldDB" id="A0A494VI49"/>
<evidence type="ECO:0000313" key="1">
    <source>
        <dbReference type="EMBL" id="AYL94496.1"/>
    </source>
</evidence>
<keyword evidence="2" id="KW-1185">Reference proteome</keyword>
<dbReference type="RefSeq" id="WP_119408214.1">
    <property type="nucleotide sequence ID" value="NZ_CP032869.1"/>
</dbReference>
<name>A0A494VI49_9SPHI</name>
<evidence type="ECO:0008006" key="3">
    <source>
        <dbReference type="Google" id="ProtNLM"/>
    </source>
</evidence>
<dbReference type="EMBL" id="CP032869">
    <property type="protein sequence ID" value="AYL94496.1"/>
    <property type="molecule type" value="Genomic_DNA"/>
</dbReference>